<dbReference type="AlphaFoldDB" id="A0A1X7UFX3"/>
<evidence type="ECO:0000313" key="3">
    <source>
        <dbReference type="EnsemblMetazoa" id="Aqu2.1.26545_001"/>
    </source>
</evidence>
<proteinExistence type="predicted"/>
<protein>
    <recommendedName>
        <fullName evidence="4">Fibronectin type-III domain-containing protein</fullName>
    </recommendedName>
</protein>
<dbReference type="InParanoid" id="A0A1X7UFX3"/>
<evidence type="ECO:0000256" key="1">
    <source>
        <dbReference type="SAM" id="Phobius"/>
    </source>
</evidence>
<accession>A0A1X7UFX3</accession>
<dbReference type="EnsemblMetazoa" id="Aqu2.1.26545_001">
    <property type="protein sequence ID" value="Aqu2.1.26545_001"/>
    <property type="gene ID" value="Aqu2.1.26545"/>
</dbReference>
<organism evidence="3">
    <name type="scientific">Amphimedon queenslandica</name>
    <name type="common">Sponge</name>
    <dbReference type="NCBI Taxonomy" id="400682"/>
    <lineage>
        <taxon>Eukaryota</taxon>
        <taxon>Metazoa</taxon>
        <taxon>Porifera</taxon>
        <taxon>Demospongiae</taxon>
        <taxon>Heteroscleromorpha</taxon>
        <taxon>Haplosclerida</taxon>
        <taxon>Niphatidae</taxon>
        <taxon>Amphimedon</taxon>
    </lineage>
</organism>
<keyword evidence="1" id="KW-1133">Transmembrane helix</keyword>
<evidence type="ECO:0000256" key="2">
    <source>
        <dbReference type="SAM" id="SignalP"/>
    </source>
</evidence>
<dbReference type="SUPFAM" id="SSF48726">
    <property type="entry name" value="Immunoglobulin"/>
    <property type="match status" value="1"/>
</dbReference>
<keyword evidence="2" id="KW-0732">Signal</keyword>
<feature type="chain" id="PRO_5012078408" description="Fibronectin type-III domain-containing protein" evidence="2">
    <location>
        <begin position="22"/>
        <end position="533"/>
    </location>
</feature>
<keyword evidence="1" id="KW-0472">Membrane</keyword>
<evidence type="ECO:0008006" key="4">
    <source>
        <dbReference type="Google" id="ProtNLM"/>
    </source>
</evidence>
<feature type="signal peptide" evidence="2">
    <location>
        <begin position="1"/>
        <end position="21"/>
    </location>
</feature>
<keyword evidence="1" id="KW-0812">Transmembrane</keyword>
<feature type="transmembrane region" description="Helical" evidence="1">
    <location>
        <begin position="372"/>
        <end position="397"/>
    </location>
</feature>
<name>A0A1X7UFX3_AMPQE</name>
<sequence length="533" mass="58780">MMSYQWIAFIFAAFFIPSVLCCHYGYVYTSPSSTTVSLNDNAIFRCDGDGDYLYWFIDGVNADDITSEDLTKRGISYYTDFNFWHCFPKYSFLSIAGNCLNNNTEVYCVIVGDFYNDTSSVANLTVQGEPVIVNDFKVISTTVNSITVSWDVTPIENSSLTLGITDSYGTVNDTINVTGADSVYNYIEMMSFDPCNVYTFKLTPQPLLAGCHNISTIASLDTYGTGTSDITEINTYNVKDLIITRNGDDVCFTCVTIMDCYMSIEPIQASLHPIKHNASCYSFITNGTYIVYVHDIDHNGTIVLMPTIVEKYIVDWFIPSLEFSSTEILSSSQFEGLMSTYSSYIGINGSTSSIVKLGIGKTETNSQSNTSYILGSMLALSGIILLIVLVIIPIIVLRRKKKANTVPVDASSDSKQCDSDYPVITTTNAAYEMVHMGGGNEGQQASDNNYSLAQSINDAHIYDDPDIPRELLPPAIPPRFNIAKAGNITASYVYDEILRVNIQGFVQFTEGLLGLTTIGLLILIRRPKIDPVT</sequence>
<reference evidence="3" key="1">
    <citation type="submission" date="2017-05" db="UniProtKB">
        <authorList>
            <consortium name="EnsemblMetazoa"/>
        </authorList>
    </citation>
    <scope>IDENTIFICATION</scope>
</reference>
<dbReference type="InterPro" id="IPR036179">
    <property type="entry name" value="Ig-like_dom_sf"/>
</dbReference>